<reference evidence="2" key="2">
    <citation type="submission" date="2015-04" db="EMBL/GenBank/DDBJ databases">
        <title>A butyrogenic pathway from the amino acid lysine in a human gut commensal.</title>
        <authorList>
            <person name="de Vos W.M."/>
            <person name="Bui N.T.P."/>
            <person name="Plugge C.M."/>
            <person name="Ritari J."/>
        </authorList>
    </citation>
    <scope>NUCLEOTIDE SEQUENCE [LARGE SCALE GENOMIC DNA]</scope>
    <source>
        <strain evidence="2">AF211</strain>
    </source>
</reference>
<evidence type="ECO:0000313" key="2">
    <source>
        <dbReference type="Proteomes" id="UP000064844"/>
    </source>
</evidence>
<evidence type="ECO:0000313" key="1">
    <source>
        <dbReference type="EMBL" id="ALP94479.1"/>
    </source>
</evidence>
<dbReference type="KEGG" id="ibu:IB211_02088c"/>
<reference evidence="1 2" key="1">
    <citation type="journal article" date="2015" name="Nat. Commun.">
        <title>Production of butyrate from lysine and the Amadori product fructoselysine by a human gut commensal.</title>
        <authorList>
            <person name="Bui T.P."/>
            <person name="Ritari J."/>
            <person name="Boeren S."/>
            <person name="de Waard P."/>
            <person name="Plugge C.M."/>
            <person name="de Vos W.M."/>
        </authorList>
    </citation>
    <scope>NUCLEOTIDE SEQUENCE [LARGE SCALE GENOMIC DNA]</scope>
    <source>
        <strain evidence="1 2">AF211</strain>
    </source>
</reference>
<proteinExistence type="predicted"/>
<organism evidence="1 2">
    <name type="scientific">Intestinimonas butyriciproducens</name>
    <dbReference type="NCBI Taxonomy" id="1297617"/>
    <lineage>
        <taxon>Bacteria</taxon>
        <taxon>Bacillati</taxon>
        <taxon>Bacillota</taxon>
        <taxon>Clostridia</taxon>
        <taxon>Eubacteriales</taxon>
        <taxon>Intestinimonas</taxon>
    </lineage>
</organism>
<dbReference type="STRING" id="1297617.IB211_02088c"/>
<protein>
    <submittedName>
        <fullName evidence="1">Uncharacterized protein</fullName>
    </submittedName>
</protein>
<dbReference type="EMBL" id="CP011307">
    <property type="protein sequence ID" value="ALP94479.1"/>
    <property type="molecule type" value="Genomic_DNA"/>
</dbReference>
<dbReference type="RefSeq" id="WP_158453379.1">
    <property type="nucleotide sequence ID" value="NZ_CP011307.1"/>
</dbReference>
<gene>
    <name evidence="1" type="ORF">IB211_02088c</name>
</gene>
<keyword evidence="2" id="KW-1185">Reference proteome</keyword>
<sequence>MEQGNICCLRQLYQDTISNIAANFDLLVQQAYDRQLEMEQLSVGGAEP</sequence>
<name>A0A0S2W5B2_9FIRM</name>
<dbReference type="AlphaFoldDB" id="A0A0S2W5B2"/>
<dbReference type="Proteomes" id="UP000064844">
    <property type="component" value="Chromosome"/>
</dbReference>
<accession>A0A0S2W5B2</accession>